<keyword evidence="9" id="KW-1133">Transmembrane helix</keyword>
<reference evidence="11 12" key="1">
    <citation type="submission" date="2023-07" db="EMBL/GenBank/DDBJ databases">
        <title>Genomic Encyclopedia of Type Strains, Phase IV (KMG-IV): sequencing the most valuable type-strain genomes for metagenomic binning, comparative biology and taxonomic classification.</title>
        <authorList>
            <person name="Goeker M."/>
        </authorList>
    </citation>
    <scope>NUCLEOTIDE SEQUENCE [LARGE SCALE GENOMIC DNA]</scope>
    <source>
        <strain evidence="11 12">DSM 22170</strain>
    </source>
</reference>
<dbReference type="PANTHER" id="PTHR43711:SF26">
    <property type="entry name" value="SENSOR HISTIDINE KINASE RCSC"/>
    <property type="match status" value="1"/>
</dbReference>
<dbReference type="InterPro" id="IPR003661">
    <property type="entry name" value="HisK_dim/P_dom"/>
</dbReference>
<dbReference type="CDD" id="cd00075">
    <property type="entry name" value="HATPase"/>
    <property type="match status" value="1"/>
</dbReference>
<evidence type="ECO:0000256" key="7">
    <source>
        <dbReference type="ARBA" id="ARBA00022840"/>
    </source>
</evidence>
<evidence type="ECO:0000313" key="11">
    <source>
        <dbReference type="EMBL" id="MDR6242313.1"/>
    </source>
</evidence>
<dbReference type="PANTHER" id="PTHR43711">
    <property type="entry name" value="TWO-COMPONENT HISTIDINE KINASE"/>
    <property type="match status" value="1"/>
</dbReference>
<dbReference type="SMART" id="SM00387">
    <property type="entry name" value="HATPase_c"/>
    <property type="match status" value="1"/>
</dbReference>
<evidence type="ECO:0000256" key="4">
    <source>
        <dbReference type="ARBA" id="ARBA00022679"/>
    </source>
</evidence>
<dbReference type="InterPro" id="IPR050736">
    <property type="entry name" value="Sensor_HK_Regulatory"/>
</dbReference>
<dbReference type="SUPFAM" id="SSF55874">
    <property type="entry name" value="ATPase domain of HSP90 chaperone/DNA topoisomerase II/histidine kinase"/>
    <property type="match status" value="1"/>
</dbReference>
<evidence type="ECO:0000256" key="6">
    <source>
        <dbReference type="ARBA" id="ARBA00022777"/>
    </source>
</evidence>
<evidence type="ECO:0000256" key="3">
    <source>
        <dbReference type="ARBA" id="ARBA00022553"/>
    </source>
</evidence>
<dbReference type="InterPro" id="IPR004358">
    <property type="entry name" value="Sig_transdc_His_kin-like_C"/>
</dbReference>
<gene>
    <name evidence="11" type="ORF">JOC58_000197</name>
</gene>
<keyword evidence="6 11" id="KW-0418">Kinase</keyword>
<feature type="transmembrane region" description="Helical" evidence="9">
    <location>
        <begin position="35"/>
        <end position="58"/>
    </location>
</feature>
<accession>A0ABU1IST6</accession>
<keyword evidence="7" id="KW-0067">ATP-binding</keyword>
<dbReference type="Gene3D" id="3.30.565.10">
    <property type="entry name" value="Histidine kinase-like ATPase, C-terminal domain"/>
    <property type="match status" value="1"/>
</dbReference>
<proteinExistence type="predicted"/>
<sequence length="483" mass="54860">MQEGSVIKWTNKWLLRRRPNDNIFKQTQRSLTWKYSMILIAFLLLFVIILYALLYYLLIFSPTIDVHETMEQKIHGLMQDREDDSDDSLDEYIEYYTLYDTYAMGNVLIEPSGEIKTGTSIYSASLKTLIQKARANGITLPVNRSQHIVLEGSAIRLPEQRPDKDAPKTKQQSLSKNALTPQPIRMIITGEPIYNKGQPIGTLYVGKDVTGSYHQFFNLMMWLGAAFLLFCALAVYFSYRMAAKAMVPILASYEQQRKFTADASHELRTPLSVLLSSIDTLQMEDSVEQNPFAAKVVNNMKEEIRRMIQLSGSLLTLARSDSGHSELNLHEHRLEAEAARTMESIRPLAEAKDIQLHYEYDPHASFTICCDVERIRQLLIILLDNAVKYTPEGGQVALTLESIHEKPHGVLIKVRDTGIGIPTEDQPHVFDRFYRVDKSRTRQIEGYGLGLSIARWITEAHGGSIQVESVLGEGSTFTVRLPE</sequence>
<dbReference type="PRINTS" id="PR00344">
    <property type="entry name" value="BCTRLSENSOR"/>
</dbReference>
<keyword evidence="8" id="KW-0902">Two-component regulatory system</keyword>
<feature type="domain" description="Histidine kinase" evidence="10">
    <location>
        <begin position="262"/>
        <end position="483"/>
    </location>
</feature>
<dbReference type="CDD" id="cd00082">
    <property type="entry name" value="HisKA"/>
    <property type="match status" value="1"/>
</dbReference>
<dbReference type="InterPro" id="IPR003594">
    <property type="entry name" value="HATPase_dom"/>
</dbReference>
<dbReference type="Gene3D" id="1.10.287.130">
    <property type="match status" value="1"/>
</dbReference>
<protein>
    <recommendedName>
        <fullName evidence="2">histidine kinase</fullName>
        <ecNumber evidence="2">2.7.13.3</ecNumber>
    </recommendedName>
</protein>
<dbReference type="InterPro" id="IPR005467">
    <property type="entry name" value="His_kinase_dom"/>
</dbReference>
<dbReference type="GO" id="GO:0016301">
    <property type="term" value="F:kinase activity"/>
    <property type="evidence" value="ECO:0007669"/>
    <property type="project" value="UniProtKB-KW"/>
</dbReference>
<evidence type="ECO:0000256" key="9">
    <source>
        <dbReference type="SAM" id="Phobius"/>
    </source>
</evidence>
<dbReference type="EMBL" id="JAVDQH010000001">
    <property type="protein sequence ID" value="MDR6242313.1"/>
    <property type="molecule type" value="Genomic_DNA"/>
</dbReference>
<dbReference type="Pfam" id="PF00512">
    <property type="entry name" value="HisKA"/>
    <property type="match status" value="1"/>
</dbReference>
<dbReference type="SUPFAM" id="SSF47384">
    <property type="entry name" value="Homodimeric domain of signal transducing histidine kinase"/>
    <property type="match status" value="1"/>
</dbReference>
<dbReference type="EC" id="2.7.13.3" evidence="2"/>
<keyword evidence="3" id="KW-0597">Phosphoprotein</keyword>
<evidence type="ECO:0000256" key="8">
    <source>
        <dbReference type="ARBA" id="ARBA00023012"/>
    </source>
</evidence>
<name>A0ABU1IST6_9BACL</name>
<comment type="caution">
    <text evidence="11">The sequence shown here is derived from an EMBL/GenBank/DDBJ whole genome shotgun (WGS) entry which is preliminary data.</text>
</comment>
<evidence type="ECO:0000256" key="2">
    <source>
        <dbReference type="ARBA" id="ARBA00012438"/>
    </source>
</evidence>
<dbReference type="InterPro" id="IPR036890">
    <property type="entry name" value="HATPase_C_sf"/>
</dbReference>
<evidence type="ECO:0000256" key="5">
    <source>
        <dbReference type="ARBA" id="ARBA00022741"/>
    </source>
</evidence>
<keyword evidence="9" id="KW-0472">Membrane</keyword>
<evidence type="ECO:0000256" key="1">
    <source>
        <dbReference type="ARBA" id="ARBA00000085"/>
    </source>
</evidence>
<organism evidence="11 12">
    <name type="scientific">Paenibacillus hunanensis</name>
    <dbReference type="NCBI Taxonomy" id="539262"/>
    <lineage>
        <taxon>Bacteria</taxon>
        <taxon>Bacillati</taxon>
        <taxon>Bacillota</taxon>
        <taxon>Bacilli</taxon>
        <taxon>Bacillales</taxon>
        <taxon>Paenibacillaceae</taxon>
        <taxon>Paenibacillus</taxon>
    </lineage>
</organism>
<dbReference type="Pfam" id="PF02518">
    <property type="entry name" value="HATPase_c"/>
    <property type="match status" value="1"/>
</dbReference>
<keyword evidence="4" id="KW-0808">Transferase</keyword>
<evidence type="ECO:0000259" key="10">
    <source>
        <dbReference type="PROSITE" id="PS50109"/>
    </source>
</evidence>
<dbReference type="Proteomes" id="UP001185028">
    <property type="component" value="Unassembled WGS sequence"/>
</dbReference>
<dbReference type="SMART" id="SM00388">
    <property type="entry name" value="HisKA"/>
    <property type="match status" value="1"/>
</dbReference>
<keyword evidence="12" id="KW-1185">Reference proteome</keyword>
<dbReference type="InterPro" id="IPR036097">
    <property type="entry name" value="HisK_dim/P_sf"/>
</dbReference>
<keyword evidence="9" id="KW-0812">Transmembrane</keyword>
<keyword evidence="5" id="KW-0547">Nucleotide-binding</keyword>
<dbReference type="RefSeq" id="WP_188774783.1">
    <property type="nucleotide sequence ID" value="NZ_BMMB01000003.1"/>
</dbReference>
<feature type="transmembrane region" description="Helical" evidence="9">
    <location>
        <begin position="219"/>
        <end position="239"/>
    </location>
</feature>
<dbReference type="PROSITE" id="PS50109">
    <property type="entry name" value="HIS_KIN"/>
    <property type="match status" value="1"/>
</dbReference>
<evidence type="ECO:0000313" key="12">
    <source>
        <dbReference type="Proteomes" id="UP001185028"/>
    </source>
</evidence>
<comment type="catalytic activity">
    <reaction evidence="1">
        <text>ATP + protein L-histidine = ADP + protein N-phospho-L-histidine.</text>
        <dbReference type="EC" id="2.7.13.3"/>
    </reaction>
</comment>